<feature type="domain" description="Mur ligase central" evidence="2">
    <location>
        <begin position="63"/>
        <end position="185"/>
    </location>
</feature>
<evidence type="ECO:0000259" key="3">
    <source>
        <dbReference type="Pfam" id="PF08353"/>
    </source>
</evidence>
<dbReference type="InterPro" id="IPR013221">
    <property type="entry name" value="Mur_ligase_cen"/>
</dbReference>
<comment type="caution">
    <text evidence="1">Lacks conserved residue(s) required for the propagation of feature annotation.</text>
</comment>
<dbReference type="RefSeq" id="WP_380971185.1">
    <property type="nucleotide sequence ID" value="NZ_JBHTEF010000001.1"/>
</dbReference>
<comment type="caution">
    <text evidence="4">The sequence shown here is derived from an EMBL/GenBank/DDBJ whole genome shotgun (WGS) entry which is preliminary data.</text>
</comment>
<keyword evidence="1" id="KW-0067">ATP-binding</keyword>
<proteinExistence type="inferred from homology"/>
<dbReference type="Pfam" id="PF08245">
    <property type="entry name" value="Mur_ligase_M"/>
    <property type="match status" value="1"/>
</dbReference>
<dbReference type="EC" id="6.3.5.13" evidence="1"/>
<keyword evidence="1" id="KW-0479">Metal-binding</keyword>
<dbReference type="InterPro" id="IPR036565">
    <property type="entry name" value="Mur-like_cat_sf"/>
</dbReference>
<name>A0ABW2SK78_9ACTO</name>
<dbReference type="GO" id="GO:0016874">
    <property type="term" value="F:ligase activity"/>
    <property type="evidence" value="ECO:0007669"/>
    <property type="project" value="UniProtKB-KW"/>
</dbReference>
<comment type="catalytic activity">
    <reaction evidence="1">
        <text>beta-D-GlcNAc-(1-&gt;4)-Mur2Ac(oyl-L-Ala-gamma-D-Glu-L-Lys-D-Ala-D-Ala)-di-trans,octa-cis-undecaprenyl diphosphate + ATP = beta-D-GlcNAc-(1-&gt;4)-Mur2Ac(oyl-L-Ala-gamma-D-O-P-Glu-L-Lys-D-Ala-D-Ala)-di-trans,octa-cis-undecaprenyl diphosphate + ADP</text>
        <dbReference type="Rhea" id="RHEA:59488"/>
        <dbReference type="ChEBI" id="CHEBI:30616"/>
        <dbReference type="ChEBI" id="CHEBI:60033"/>
        <dbReference type="ChEBI" id="CHEBI:143132"/>
        <dbReference type="ChEBI" id="CHEBI:456216"/>
    </reaction>
</comment>
<accession>A0ABW2SK78</accession>
<protein>
    <recommendedName>
        <fullName evidence="1">Lipid II isoglutaminyl synthase (glutamine-hydrolyzing) subunit MurT</fullName>
        <ecNumber evidence="1">6.3.5.13</ecNumber>
    </recommendedName>
</protein>
<evidence type="ECO:0000313" key="4">
    <source>
        <dbReference type="EMBL" id="MFC7579728.1"/>
    </source>
</evidence>
<keyword evidence="1" id="KW-0133">Cell shape</keyword>
<keyword evidence="1" id="KW-0573">Peptidoglycan synthesis</keyword>
<evidence type="ECO:0000313" key="5">
    <source>
        <dbReference type="Proteomes" id="UP001596527"/>
    </source>
</evidence>
<comment type="subunit">
    <text evidence="1">Forms a heterodimer with GatD.</text>
</comment>
<comment type="catalytic activity">
    <reaction evidence="1">
        <text>beta-D-GlcNAc-(1-&gt;4)-Mur2Ac(oyl-L-Ala-gamma-D-Glu-L-Lys-D-Ala-D-Ala)-di-trans,octa-cis-undecaprenyl diphosphate + L-glutamine + ATP + H2O = beta-D-GlcNAc-(1-&gt;4)-Mur2Ac(oyl-L-Ala-D-isoglutaminyl-L-Lys-D-Ala-D-Ala)-di-trans,octa-cis-undecaprenyl diphosphate + L-glutamate + ADP + phosphate + H(+)</text>
        <dbReference type="Rhea" id="RHEA:57928"/>
        <dbReference type="ChEBI" id="CHEBI:15377"/>
        <dbReference type="ChEBI" id="CHEBI:15378"/>
        <dbReference type="ChEBI" id="CHEBI:29985"/>
        <dbReference type="ChEBI" id="CHEBI:30616"/>
        <dbReference type="ChEBI" id="CHEBI:43474"/>
        <dbReference type="ChEBI" id="CHEBI:58359"/>
        <dbReference type="ChEBI" id="CHEBI:60033"/>
        <dbReference type="ChEBI" id="CHEBI:62233"/>
        <dbReference type="ChEBI" id="CHEBI:456216"/>
        <dbReference type="EC" id="6.3.5.13"/>
    </reaction>
</comment>
<keyword evidence="1 4" id="KW-0436">Ligase</keyword>
<dbReference type="Proteomes" id="UP001596527">
    <property type="component" value="Unassembled WGS sequence"/>
</dbReference>
<dbReference type="Pfam" id="PF08353">
    <property type="entry name" value="MurT_C"/>
    <property type="match status" value="1"/>
</dbReference>
<dbReference type="PANTHER" id="PTHR23135:SF7">
    <property type="entry name" value="LIPID II ISOGLUTAMINYL SYNTHASE (GLUTAMINE-HYDROLYZING) SUBUNIT MURT"/>
    <property type="match status" value="1"/>
</dbReference>
<feature type="domain" description="Lipid II isoglutaminyl synthase (glutamine-hydrolyzing) subunit MurT C-terminal" evidence="3">
    <location>
        <begin position="335"/>
        <end position="436"/>
    </location>
</feature>
<reference evidence="5" key="1">
    <citation type="journal article" date="2019" name="Int. J. Syst. Evol. Microbiol.">
        <title>The Global Catalogue of Microorganisms (GCM) 10K type strain sequencing project: providing services to taxonomists for standard genome sequencing and annotation.</title>
        <authorList>
            <consortium name="The Broad Institute Genomics Platform"/>
            <consortium name="The Broad Institute Genome Sequencing Center for Infectious Disease"/>
            <person name="Wu L."/>
            <person name="Ma J."/>
        </authorList>
    </citation>
    <scope>NUCLEOTIDE SEQUENCE [LARGE SCALE GENOMIC DNA]</scope>
    <source>
        <strain evidence="5">CCUG 56698</strain>
    </source>
</reference>
<evidence type="ECO:0000259" key="2">
    <source>
        <dbReference type="Pfam" id="PF08245"/>
    </source>
</evidence>
<evidence type="ECO:0000256" key="1">
    <source>
        <dbReference type="HAMAP-Rule" id="MF_02214"/>
    </source>
</evidence>
<keyword evidence="1" id="KW-0547">Nucleotide-binding</keyword>
<dbReference type="HAMAP" id="MF_02214">
    <property type="entry name" value="Lipid_II_synth_MurT"/>
    <property type="match status" value="1"/>
</dbReference>
<keyword evidence="1" id="KW-0961">Cell wall biogenesis/degradation</keyword>
<comment type="pathway">
    <text evidence="1">Cell wall biogenesis; peptidoglycan biosynthesis.</text>
</comment>
<dbReference type="PANTHER" id="PTHR23135">
    <property type="entry name" value="MUR LIGASE FAMILY MEMBER"/>
    <property type="match status" value="1"/>
</dbReference>
<organism evidence="4 5">
    <name type="scientific">Schaalia naturae</name>
    <dbReference type="NCBI Taxonomy" id="635203"/>
    <lineage>
        <taxon>Bacteria</taxon>
        <taxon>Bacillati</taxon>
        <taxon>Actinomycetota</taxon>
        <taxon>Actinomycetes</taxon>
        <taxon>Actinomycetales</taxon>
        <taxon>Actinomycetaceae</taxon>
        <taxon>Schaalia</taxon>
    </lineage>
</organism>
<feature type="active site" evidence="1">
    <location>
        <position position="369"/>
    </location>
</feature>
<keyword evidence="5" id="KW-1185">Reference proteome</keyword>
<comment type="function">
    <text evidence="1">The lipid II isoglutaminyl synthase complex catalyzes the formation of alpha-D-isoglutamine in the cell wall lipid II stem peptide. The MurT subunit catalyzes the ATP-dependent amidation of D-glutamate residue of lipid II, converting it to an isoglutamine residue.</text>
</comment>
<sequence>MTVQDSVHRSLRSHLATGAGRLARGASRALGRGSGGMIGGEVALALDPRVLAELAAGRRSVTVTGTNGKSTTTRMVRAALAAIPSRAGSAPGRVASNTNGDNMPSGIVTALMATPDAPLAALEVDEMHLPVVARDVDPEVMVLLNLSRDQLDRVGEIGTVERRLREAVLAHPGSTVVANCDDPLIASAAWDSGRVVWVAAGSGWGADSVGFPRGGRVVRDEGGPWRVVSDAEAATGYRRPDPDWWLEDADPGTTADARPESGARAVLRGPDGVRADLRLSLPGRANLGNAAQAVAAAVSMGARAEDAAAAVGAVREVAGRYAHYDVDGRDVRMMLAKNPAGWQEALTMVDADADQVVVAVNGQVADGQDLSWLWDVDFAVLETGRPRRIIATGERGADLGVRMEYAGLSWERARTPMEAIARCRPGHVELLANYTAFRDLRRALDDRGASAGEEASR</sequence>
<dbReference type="EMBL" id="JBHTEF010000001">
    <property type="protein sequence ID" value="MFC7579728.1"/>
    <property type="molecule type" value="Genomic_DNA"/>
</dbReference>
<dbReference type="Gene3D" id="3.40.1190.10">
    <property type="entry name" value="Mur-like, catalytic domain"/>
    <property type="match status" value="1"/>
</dbReference>
<dbReference type="SUPFAM" id="SSF53623">
    <property type="entry name" value="MurD-like peptide ligases, catalytic domain"/>
    <property type="match status" value="1"/>
</dbReference>
<dbReference type="InterPro" id="IPR013564">
    <property type="entry name" value="MurT_C"/>
</dbReference>
<comment type="catalytic activity">
    <reaction evidence="1">
        <text>beta-D-GlcNAc-(1-&gt;4)-Mur2Ac(oyl-L-Ala-gamma-D-O-P-Glu-L-Lys-D-Ala-D-Ala)-di-trans,octa-cis-undecaprenyl diphosphate + NH4(+) = beta-D-GlcNAc-(1-&gt;4)-Mur2Ac(oyl-L-Ala-D-isoglutaminyl-L-Lys-D-Ala-D-Ala)-di-trans,octa-cis-undecaprenyl diphosphate + phosphate + H(+)</text>
        <dbReference type="Rhea" id="RHEA:57932"/>
        <dbReference type="ChEBI" id="CHEBI:15378"/>
        <dbReference type="ChEBI" id="CHEBI:28938"/>
        <dbReference type="ChEBI" id="CHEBI:43474"/>
        <dbReference type="ChEBI" id="CHEBI:62233"/>
        <dbReference type="ChEBI" id="CHEBI:143132"/>
    </reaction>
</comment>
<dbReference type="InterPro" id="IPR043703">
    <property type="entry name" value="Lipid_II_synth_MurT"/>
</dbReference>
<comment type="similarity">
    <text evidence="1">Belongs to the MurCDEF family. MurT subfamily.</text>
</comment>
<gene>
    <name evidence="1" type="primary">murT</name>
    <name evidence="4" type="ORF">ACFQWG_00575</name>
</gene>